<accession>A0A915JHS2</accession>
<sequence length="279" mass="30876">MTSDFCDNAAMTHTTYCGAHQNLPKIQNGFRRRHSIKSVDADTPSPIINGKCMNGKFLPPLSTSVEETTFISDRTPENGTLSAENLHLEYIMEPAAHPSTLTGMKCAQKCGGGLLDQLRSTQLVYWTMTLSFIINYFWNRRHNLRAFFAAWVMLAVAAFFAALFFATVVLSYLFYDLPRKMSSSLPAATTSSVSPSYCSLGEENSPFSSRRSSTILPSLQLSASDDSDSNNSDFSTFYSCSRTPETTTIGGRKSPASAHFWQGNVSTDIIYYGRSFKTI</sequence>
<evidence type="ECO:0000313" key="2">
    <source>
        <dbReference type="Proteomes" id="UP000887565"/>
    </source>
</evidence>
<keyword evidence="1" id="KW-0472">Membrane</keyword>
<organism evidence="2 3">
    <name type="scientific">Romanomermis culicivorax</name>
    <name type="common">Nematode worm</name>
    <dbReference type="NCBI Taxonomy" id="13658"/>
    <lineage>
        <taxon>Eukaryota</taxon>
        <taxon>Metazoa</taxon>
        <taxon>Ecdysozoa</taxon>
        <taxon>Nematoda</taxon>
        <taxon>Enoplea</taxon>
        <taxon>Dorylaimia</taxon>
        <taxon>Mermithida</taxon>
        <taxon>Mermithoidea</taxon>
        <taxon>Mermithidae</taxon>
        <taxon>Romanomermis</taxon>
    </lineage>
</organism>
<dbReference type="Proteomes" id="UP000887565">
    <property type="component" value="Unplaced"/>
</dbReference>
<dbReference type="WBParaSite" id="nRc.2.0.1.t25685-RA">
    <property type="protein sequence ID" value="nRc.2.0.1.t25685-RA"/>
    <property type="gene ID" value="nRc.2.0.1.g25685"/>
</dbReference>
<keyword evidence="1" id="KW-1133">Transmembrane helix</keyword>
<proteinExistence type="predicted"/>
<name>A0A915JHS2_ROMCU</name>
<keyword evidence="2" id="KW-1185">Reference proteome</keyword>
<feature type="transmembrane region" description="Helical" evidence="1">
    <location>
        <begin position="150"/>
        <end position="175"/>
    </location>
</feature>
<evidence type="ECO:0000256" key="1">
    <source>
        <dbReference type="SAM" id="Phobius"/>
    </source>
</evidence>
<evidence type="ECO:0000313" key="3">
    <source>
        <dbReference type="WBParaSite" id="nRc.2.0.1.t25685-RA"/>
    </source>
</evidence>
<keyword evidence="1" id="KW-0812">Transmembrane</keyword>
<protein>
    <submittedName>
        <fullName evidence="3">Uncharacterized protein</fullName>
    </submittedName>
</protein>
<reference evidence="3" key="1">
    <citation type="submission" date="2022-11" db="UniProtKB">
        <authorList>
            <consortium name="WormBaseParasite"/>
        </authorList>
    </citation>
    <scope>IDENTIFICATION</scope>
</reference>
<dbReference type="AlphaFoldDB" id="A0A915JHS2"/>